<evidence type="ECO:0000256" key="1">
    <source>
        <dbReference type="SAM" id="MobiDB-lite"/>
    </source>
</evidence>
<sequence length="55" mass="5864">MTGSDRNASVSSFGPSPTRGQRTVRPPRSKQPEGKHATSLTTEFRGQSSKLSSGM</sequence>
<dbReference type="AlphaFoldDB" id="A0A0E9P6W6"/>
<feature type="compositionally biased region" description="Polar residues" evidence="1">
    <location>
        <begin position="38"/>
        <end position="55"/>
    </location>
</feature>
<dbReference type="EMBL" id="GBXM01108822">
    <property type="protein sequence ID" value="JAG99754.1"/>
    <property type="molecule type" value="Transcribed_RNA"/>
</dbReference>
<organism evidence="2">
    <name type="scientific">Anguilla anguilla</name>
    <name type="common">European freshwater eel</name>
    <name type="synonym">Muraena anguilla</name>
    <dbReference type="NCBI Taxonomy" id="7936"/>
    <lineage>
        <taxon>Eukaryota</taxon>
        <taxon>Metazoa</taxon>
        <taxon>Chordata</taxon>
        <taxon>Craniata</taxon>
        <taxon>Vertebrata</taxon>
        <taxon>Euteleostomi</taxon>
        <taxon>Actinopterygii</taxon>
        <taxon>Neopterygii</taxon>
        <taxon>Teleostei</taxon>
        <taxon>Anguilliformes</taxon>
        <taxon>Anguillidae</taxon>
        <taxon>Anguilla</taxon>
    </lineage>
</organism>
<reference evidence="2" key="1">
    <citation type="submission" date="2014-11" db="EMBL/GenBank/DDBJ databases">
        <authorList>
            <person name="Amaro Gonzalez C."/>
        </authorList>
    </citation>
    <scope>NUCLEOTIDE SEQUENCE</scope>
</reference>
<feature type="compositionally biased region" description="Polar residues" evidence="1">
    <location>
        <begin position="1"/>
        <end position="21"/>
    </location>
</feature>
<proteinExistence type="predicted"/>
<name>A0A0E9P6W6_ANGAN</name>
<feature type="region of interest" description="Disordered" evidence="1">
    <location>
        <begin position="1"/>
        <end position="55"/>
    </location>
</feature>
<protein>
    <submittedName>
        <fullName evidence="2">Uncharacterized protein</fullName>
    </submittedName>
</protein>
<reference evidence="2" key="2">
    <citation type="journal article" date="2015" name="Fish Shellfish Immunol.">
        <title>Early steps in the European eel (Anguilla anguilla)-Vibrio vulnificus interaction in the gills: Role of the RtxA13 toxin.</title>
        <authorList>
            <person name="Callol A."/>
            <person name="Pajuelo D."/>
            <person name="Ebbesson L."/>
            <person name="Teles M."/>
            <person name="MacKenzie S."/>
            <person name="Amaro C."/>
        </authorList>
    </citation>
    <scope>NUCLEOTIDE SEQUENCE</scope>
</reference>
<accession>A0A0E9P6W6</accession>
<evidence type="ECO:0000313" key="2">
    <source>
        <dbReference type="EMBL" id="JAG99754.1"/>
    </source>
</evidence>